<proteinExistence type="predicted"/>
<keyword evidence="1" id="KW-1133">Transmembrane helix</keyword>
<organism evidence="2 3">
    <name type="scientific">Pisolithus tinctorius Marx 270</name>
    <dbReference type="NCBI Taxonomy" id="870435"/>
    <lineage>
        <taxon>Eukaryota</taxon>
        <taxon>Fungi</taxon>
        <taxon>Dikarya</taxon>
        <taxon>Basidiomycota</taxon>
        <taxon>Agaricomycotina</taxon>
        <taxon>Agaricomycetes</taxon>
        <taxon>Agaricomycetidae</taxon>
        <taxon>Boletales</taxon>
        <taxon>Sclerodermatineae</taxon>
        <taxon>Pisolithaceae</taxon>
        <taxon>Pisolithus</taxon>
    </lineage>
</organism>
<reference evidence="3" key="2">
    <citation type="submission" date="2015-01" db="EMBL/GenBank/DDBJ databases">
        <title>Evolutionary Origins and Diversification of the Mycorrhizal Mutualists.</title>
        <authorList>
            <consortium name="DOE Joint Genome Institute"/>
            <consortium name="Mycorrhizal Genomics Consortium"/>
            <person name="Kohler A."/>
            <person name="Kuo A."/>
            <person name="Nagy L.G."/>
            <person name="Floudas D."/>
            <person name="Copeland A."/>
            <person name="Barry K.W."/>
            <person name="Cichocki N."/>
            <person name="Veneault-Fourrey C."/>
            <person name="LaButti K."/>
            <person name="Lindquist E.A."/>
            <person name="Lipzen A."/>
            <person name="Lundell T."/>
            <person name="Morin E."/>
            <person name="Murat C."/>
            <person name="Riley R."/>
            <person name="Ohm R."/>
            <person name="Sun H."/>
            <person name="Tunlid A."/>
            <person name="Henrissat B."/>
            <person name="Grigoriev I.V."/>
            <person name="Hibbett D.S."/>
            <person name="Martin F."/>
        </authorList>
    </citation>
    <scope>NUCLEOTIDE SEQUENCE [LARGE SCALE GENOMIC DNA]</scope>
    <source>
        <strain evidence="3">Marx 270</strain>
    </source>
</reference>
<feature type="transmembrane region" description="Helical" evidence="1">
    <location>
        <begin position="7"/>
        <end position="33"/>
    </location>
</feature>
<reference evidence="2 3" key="1">
    <citation type="submission" date="2014-04" db="EMBL/GenBank/DDBJ databases">
        <authorList>
            <consortium name="DOE Joint Genome Institute"/>
            <person name="Kuo A."/>
            <person name="Kohler A."/>
            <person name="Costa M.D."/>
            <person name="Nagy L.G."/>
            <person name="Floudas D."/>
            <person name="Copeland A."/>
            <person name="Barry K.W."/>
            <person name="Cichocki N."/>
            <person name="Veneault-Fourrey C."/>
            <person name="LaButti K."/>
            <person name="Lindquist E.A."/>
            <person name="Lipzen A."/>
            <person name="Lundell T."/>
            <person name="Morin E."/>
            <person name="Murat C."/>
            <person name="Sun H."/>
            <person name="Tunlid A."/>
            <person name="Henrissat B."/>
            <person name="Grigoriev I.V."/>
            <person name="Hibbett D.S."/>
            <person name="Martin F."/>
            <person name="Nordberg H.P."/>
            <person name="Cantor M.N."/>
            <person name="Hua S.X."/>
        </authorList>
    </citation>
    <scope>NUCLEOTIDE SEQUENCE [LARGE SCALE GENOMIC DNA]</scope>
    <source>
        <strain evidence="2 3">Marx 270</strain>
    </source>
</reference>
<dbReference type="AlphaFoldDB" id="A0A0C3JK85"/>
<accession>A0A0C3JK85</accession>
<keyword evidence="1" id="KW-0472">Membrane</keyword>
<dbReference type="HOGENOM" id="CLU_2414200_0_0_1"/>
<dbReference type="PROSITE" id="PS51257">
    <property type="entry name" value="PROKAR_LIPOPROTEIN"/>
    <property type="match status" value="1"/>
</dbReference>
<dbReference type="InParanoid" id="A0A0C3JK85"/>
<keyword evidence="3" id="KW-1185">Reference proteome</keyword>
<feature type="transmembrane region" description="Helical" evidence="1">
    <location>
        <begin position="39"/>
        <end position="56"/>
    </location>
</feature>
<evidence type="ECO:0000313" key="2">
    <source>
        <dbReference type="EMBL" id="KIN97996.1"/>
    </source>
</evidence>
<sequence length="92" mass="10058">MTCSRSSFIWCGELCALPAGLSVITLACNLVHLVVLNNLVWLMYVLDICLISYCDLPYCRGSRSLQCVEGKHLAFVGMGGICPCYASPYTES</sequence>
<protein>
    <submittedName>
        <fullName evidence="2">Uncharacterized protein</fullName>
    </submittedName>
</protein>
<evidence type="ECO:0000256" key="1">
    <source>
        <dbReference type="SAM" id="Phobius"/>
    </source>
</evidence>
<keyword evidence="1" id="KW-0812">Transmembrane</keyword>
<gene>
    <name evidence="2" type="ORF">M404DRAFT_864986</name>
</gene>
<name>A0A0C3JK85_PISTI</name>
<dbReference type="EMBL" id="KN832020">
    <property type="protein sequence ID" value="KIN97996.1"/>
    <property type="molecule type" value="Genomic_DNA"/>
</dbReference>
<dbReference type="Proteomes" id="UP000054217">
    <property type="component" value="Unassembled WGS sequence"/>
</dbReference>
<evidence type="ECO:0000313" key="3">
    <source>
        <dbReference type="Proteomes" id="UP000054217"/>
    </source>
</evidence>